<reference evidence="2 3" key="1">
    <citation type="submission" date="2017-05" db="EMBL/GenBank/DDBJ databases">
        <title>The Genome Sequence of Enterococcus faecium 7H8_DIV0219.</title>
        <authorList>
            <consortium name="The Broad Institute Genomics Platform"/>
            <consortium name="The Broad Institute Genomic Center for Infectious Diseases"/>
            <person name="Earl A."/>
            <person name="Manson A."/>
            <person name="Schwartman J."/>
            <person name="Gilmore M."/>
            <person name="Abouelleil A."/>
            <person name="Cao P."/>
            <person name="Chapman S."/>
            <person name="Cusick C."/>
            <person name="Shea T."/>
            <person name="Young S."/>
            <person name="Neafsey D."/>
            <person name="Nusbaum C."/>
            <person name="Birren B."/>
        </authorList>
    </citation>
    <scope>NUCLEOTIDE SEQUENCE [LARGE SCALE GENOMIC DNA]</scope>
    <source>
        <strain evidence="2 3">7H8_DIV0219</strain>
    </source>
</reference>
<dbReference type="Gene3D" id="3.20.20.80">
    <property type="entry name" value="Glycosidases"/>
    <property type="match status" value="1"/>
</dbReference>
<dbReference type="EMBL" id="NGKW01000002">
    <property type="protein sequence ID" value="OTN94562.1"/>
    <property type="molecule type" value="Genomic_DNA"/>
</dbReference>
<evidence type="ECO:0000313" key="3">
    <source>
        <dbReference type="Proteomes" id="UP000194885"/>
    </source>
</evidence>
<protein>
    <recommendedName>
        <fullName evidence="1">DUF5597 domain-containing protein</fullName>
    </recommendedName>
</protein>
<dbReference type="Pfam" id="PF18120">
    <property type="entry name" value="DUF5597"/>
    <property type="match status" value="1"/>
</dbReference>
<dbReference type="Gene3D" id="2.60.220.20">
    <property type="entry name" value="putative beta-Galactosidase from caulobacter crescentus"/>
    <property type="match status" value="1"/>
</dbReference>
<gene>
    <name evidence="2" type="ORF">A5810_000805</name>
</gene>
<dbReference type="Proteomes" id="UP000194885">
    <property type="component" value="Unassembled WGS sequence"/>
</dbReference>
<evidence type="ECO:0000259" key="1">
    <source>
        <dbReference type="Pfam" id="PF18120"/>
    </source>
</evidence>
<evidence type="ECO:0000313" key="2">
    <source>
        <dbReference type="EMBL" id="OTN94562.1"/>
    </source>
</evidence>
<accession>A0A242BHN6</accession>
<organism evidence="2 3">
    <name type="scientific">Enterococcus faecium</name>
    <name type="common">Streptococcus faecium</name>
    <dbReference type="NCBI Taxonomy" id="1352"/>
    <lineage>
        <taxon>Bacteria</taxon>
        <taxon>Bacillati</taxon>
        <taxon>Bacillota</taxon>
        <taxon>Bacilli</taxon>
        <taxon>Lactobacillales</taxon>
        <taxon>Enterococcaceae</taxon>
        <taxon>Enterococcus</taxon>
    </lineage>
</organism>
<name>A0A242BHN6_ENTFC</name>
<proteinExistence type="predicted"/>
<dbReference type="InterPro" id="IPR017853">
    <property type="entry name" value="GH"/>
</dbReference>
<sequence length="518" mass="60315">MKYEIVKKNNRFYFLMDEKPCLLLGGEVHNSAASTVLSMEKNIWPFVNNLGLNTLLVPVYWENIETSPGIFNFDLIEAQLQKAAESKIKLVFLWFGLWKNGLSTFVPSWIKTDTENYFRVVNQKQEQLNCISPFCTKAIEADCRALSSLCQFISQHPLKDQVCMMQIQNEVGCLETARDHSRKAQQIYGSTLPERIRELYPRAKNWQELPEETFMAYAFSHALEKMAVEAKKWLDIPLFTNAWLHKEGKRAGDYPSGGPTKNVLNVWAKNAPSLTAFAPDIYEENVREIIQDYQMIDQPLFIPETRKDLSYLSNCFYAFGQGALLYSPFGIEDLRKSTEAIIDEDQAFLKQLGLDQAAFDPTGSLPYFTKCYQIIKELTPFLTDETLKIHSFKKEKDTAYQYQDENYRFLIKYLSKDKKEQLNTAGLFFQSENDYFFAGCNFALFHEAVDEERRSEILNFEEGYFEGKKWITERVLNGDERYTPYIGNMPKIIKFSLYTYPKKEQEVVHEYLADERNL</sequence>
<feature type="domain" description="DUF5597" evidence="1">
    <location>
        <begin position="368"/>
        <end position="481"/>
    </location>
</feature>
<dbReference type="AlphaFoldDB" id="A0A242BHN6"/>
<dbReference type="RefSeq" id="WP_086323098.1">
    <property type="nucleotide sequence ID" value="NZ_NGKW01000002.1"/>
</dbReference>
<dbReference type="InterPro" id="IPR040719">
    <property type="entry name" value="DUF5597"/>
</dbReference>
<comment type="caution">
    <text evidence="2">The sequence shown here is derived from an EMBL/GenBank/DDBJ whole genome shotgun (WGS) entry which is preliminary data.</text>
</comment>
<dbReference type="SUPFAM" id="SSF51445">
    <property type="entry name" value="(Trans)glycosidases"/>
    <property type="match status" value="1"/>
</dbReference>